<dbReference type="InterPro" id="IPR019292">
    <property type="entry name" value="McrC"/>
</dbReference>
<dbReference type="RefSeq" id="WP_207690285.1">
    <property type="nucleotide sequence ID" value="NZ_CP061799.1"/>
</dbReference>
<dbReference type="PANTHER" id="PTHR38733">
    <property type="entry name" value="PROTEIN MCRC"/>
    <property type="match status" value="1"/>
</dbReference>
<dbReference type="PANTHER" id="PTHR38733:SF1">
    <property type="entry name" value="TYPE IV METHYL-DIRECTED RESTRICTION ENZYME ECOKMCRBC"/>
    <property type="match status" value="1"/>
</dbReference>
<organism evidence="1 2">
    <name type="scientific">Desulfonema limicola</name>
    <dbReference type="NCBI Taxonomy" id="45656"/>
    <lineage>
        <taxon>Bacteria</taxon>
        <taxon>Pseudomonadati</taxon>
        <taxon>Thermodesulfobacteriota</taxon>
        <taxon>Desulfobacteria</taxon>
        <taxon>Desulfobacterales</taxon>
        <taxon>Desulfococcaceae</taxon>
        <taxon>Desulfonema</taxon>
    </lineage>
</organism>
<evidence type="ECO:0000313" key="1">
    <source>
        <dbReference type="EMBL" id="QTA78427.1"/>
    </source>
</evidence>
<keyword evidence="1" id="KW-0255">Endonuclease</keyword>
<proteinExistence type="predicted"/>
<accession>A0A975B437</accession>
<gene>
    <name evidence="1" type="ORF">dnl_06480</name>
</gene>
<reference evidence="1" key="1">
    <citation type="journal article" date="2021" name="Microb. Physiol.">
        <title>Proteogenomic Insights into the Physiology of Marine, Sulfate-Reducing, Filamentous Desulfonema limicola and Desulfonema magnum.</title>
        <authorList>
            <person name="Schnaars V."/>
            <person name="Wohlbrand L."/>
            <person name="Scheve S."/>
            <person name="Hinrichs C."/>
            <person name="Reinhardt R."/>
            <person name="Rabus R."/>
        </authorList>
    </citation>
    <scope>NUCLEOTIDE SEQUENCE</scope>
    <source>
        <strain evidence="1">5ac10</strain>
    </source>
</reference>
<keyword evidence="1" id="KW-0378">Hydrolase</keyword>
<protein>
    <submittedName>
        <fullName evidence="1">Restriction endonuclease domain-containing protein</fullName>
    </submittedName>
</protein>
<dbReference type="EMBL" id="CP061799">
    <property type="protein sequence ID" value="QTA78427.1"/>
    <property type="molecule type" value="Genomic_DNA"/>
</dbReference>
<name>A0A975B437_9BACT</name>
<dbReference type="GO" id="GO:0004519">
    <property type="term" value="F:endonuclease activity"/>
    <property type="evidence" value="ECO:0007669"/>
    <property type="project" value="UniProtKB-KW"/>
</dbReference>
<evidence type="ECO:0000313" key="2">
    <source>
        <dbReference type="Proteomes" id="UP000663720"/>
    </source>
</evidence>
<dbReference type="KEGG" id="dli:dnl_06480"/>
<keyword evidence="1" id="KW-0540">Nuclease</keyword>
<sequence length="473" mass="56438">MKFNLTQLKDNSVYKFQRQANDSYNIIRLWENDVQWEASRKYVTAIIQAVRKIEKALNRDDKAIIILNREDFEKSDDSFFIRFSGDPGSDFQLETNNLIGSIKVQTTHGPLDFVVRSRFEKEDEEKREDPFLMRMLQTVMGIYLPPFQSQITKDSDSYMEWFLIFLWISALKQAYRHGLWRQYRHYDYNDFSFRGRFDVNRHLRRNVPFQGRIAYSTRELTADHPLNQLIIAAFMYIERKSGFVGKLDENLFEIRKTFFNLVSVPSKNDIWHRLIYLKPAYHPLYFEYELVRQFSIALLKMEHMSMSLADDEHEVQGILLDVALLFENYIRSLLKKETEAWNLEKKEKLKLFSDGYMNIVPDYILKTKSEKSVVLDAKYKRWRFDDNYRSDIYQVMTYGYHRQAKILGIIHPTDRDESNWETKIRHVNCPSDQVYPFLRIPFPVSKYSPKDCNWDTVESEFLNSISKSLGDAP</sequence>
<dbReference type="REBASE" id="490968">
    <property type="entry name" value="Dli5ac10McrBCP"/>
</dbReference>
<dbReference type="Pfam" id="PF10117">
    <property type="entry name" value="McrBC"/>
    <property type="match status" value="1"/>
</dbReference>
<dbReference type="AlphaFoldDB" id="A0A975B437"/>
<dbReference type="Proteomes" id="UP000663720">
    <property type="component" value="Chromosome"/>
</dbReference>
<keyword evidence="2" id="KW-1185">Reference proteome</keyword>